<reference evidence="3 4" key="1">
    <citation type="journal article" date="2022" name="Gigascience">
        <title>A chromosome-level genome assembly and annotation of the desert horned lizard, Phrynosoma platyrhinos, provides insight into chromosomal rearrangements among reptiles.</title>
        <authorList>
            <person name="Koochekian N."/>
            <person name="Ascanio A."/>
            <person name="Farleigh K."/>
            <person name="Card D.C."/>
            <person name="Schield D.R."/>
            <person name="Castoe T.A."/>
            <person name="Jezkova T."/>
        </authorList>
    </citation>
    <scope>NUCLEOTIDE SEQUENCE [LARGE SCALE GENOMIC DNA]</scope>
    <source>
        <strain evidence="3">NK-2021</strain>
    </source>
</reference>
<comment type="caution">
    <text evidence="3">The sequence shown here is derived from an EMBL/GenBank/DDBJ whole genome shotgun (WGS) entry which is preliminary data.</text>
</comment>
<evidence type="ECO:0000256" key="1">
    <source>
        <dbReference type="ARBA" id="ARBA00023242"/>
    </source>
</evidence>
<feature type="domain" description="SCAN box" evidence="2">
    <location>
        <begin position="49"/>
        <end position="127"/>
    </location>
</feature>
<feature type="non-terminal residue" evidence="3">
    <location>
        <position position="203"/>
    </location>
</feature>
<proteinExistence type="predicted"/>
<keyword evidence="4" id="KW-1185">Reference proteome</keyword>
<dbReference type="InterPro" id="IPR038269">
    <property type="entry name" value="SCAN_sf"/>
</dbReference>
<dbReference type="Proteomes" id="UP000826234">
    <property type="component" value="Unassembled WGS sequence"/>
</dbReference>
<gene>
    <name evidence="3" type="ORF">JD844_013802</name>
</gene>
<dbReference type="EMBL" id="JAIPUX010000439">
    <property type="protein sequence ID" value="KAH0630592.1"/>
    <property type="molecule type" value="Genomic_DNA"/>
</dbReference>
<evidence type="ECO:0000259" key="2">
    <source>
        <dbReference type="PROSITE" id="PS50804"/>
    </source>
</evidence>
<dbReference type="InterPro" id="IPR003309">
    <property type="entry name" value="SCAN_dom"/>
</dbReference>
<dbReference type="InterPro" id="IPR050916">
    <property type="entry name" value="SCAN-C2H2_zinc_finger"/>
</dbReference>
<dbReference type="Gene3D" id="1.10.4020.10">
    <property type="entry name" value="DNA breaking-rejoining enzymes"/>
    <property type="match status" value="1"/>
</dbReference>
<dbReference type="SUPFAM" id="SSF47353">
    <property type="entry name" value="Retrovirus capsid dimerization domain-like"/>
    <property type="match status" value="1"/>
</dbReference>
<dbReference type="PROSITE" id="PS50804">
    <property type="entry name" value="SCAN_BOX"/>
    <property type="match status" value="1"/>
</dbReference>
<evidence type="ECO:0000313" key="4">
    <source>
        <dbReference type="Proteomes" id="UP000826234"/>
    </source>
</evidence>
<protein>
    <recommendedName>
        <fullName evidence="2">SCAN box domain-containing protein</fullName>
    </recommendedName>
</protein>
<dbReference type="Pfam" id="PF02023">
    <property type="entry name" value="SCAN"/>
    <property type="match status" value="1"/>
</dbReference>
<keyword evidence="1" id="KW-0539">Nucleus</keyword>
<dbReference type="PANTHER" id="PTHR45935">
    <property type="entry name" value="PROTEIN ZBED8-RELATED"/>
    <property type="match status" value="1"/>
</dbReference>
<dbReference type="CDD" id="cd07936">
    <property type="entry name" value="SCAN"/>
    <property type="match status" value="1"/>
</dbReference>
<sequence length="203" mass="23002">MGASVKQDTSGPRLRKGLPLVQAEGSGAFWERTTQKCLGEDMLSSDVQRQRFRQFRYEEASGPRRVCSQLHNLCRQWLKPEMHTMGQMLDLVILEQFLAVLPPEMESWVRECGAETSSQAVALAEGFLLSQAEEKQKKKEQQDLFVVEMADMEMCPSETKQMMLGRDRESSAVGDGMLPWPISLDSDALDAPSRRLNQVTFEE</sequence>
<evidence type="ECO:0000313" key="3">
    <source>
        <dbReference type="EMBL" id="KAH0630592.1"/>
    </source>
</evidence>
<organism evidence="3 4">
    <name type="scientific">Phrynosoma platyrhinos</name>
    <name type="common">Desert horned lizard</name>
    <dbReference type="NCBI Taxonomy" id="52577"/>
    <lineage>
        <taxon>Eukaryota</taxon>
        <taxon>Metazoa</taxon>
        <taxon>Chordata</taxon>
        <taxon>Craniata</taxon>
        <taxon>Vertebrata</taxon>
        <taxon>Euteleostomi</taxon>
        <taxon>Lepidosauria</taxon>
        <taxon>Squamata</taxon>
        <taxon>Bifurcata</taxon>
        <taxon>Unidentata</taxon>
        <taxon>Episquamata</taxon>
        <taxon>Toxicofera</taxon>
        <taxon>Iguania</taxon>
        <taxon>Phrynosomatidae</taxon>
        <taxon>Phrynosomatinae</taxon>
        <taxon>Phrynosoma</taxon>
    </lineage>
</organism>
<dbReference type="PANTHER" id="PTHR45935:SF15">
    <property type="entry name" value="SCAN BOX DOMAIN-CONTAINING PROTEIN"/>
    <property type="match status" value="1"/>
</dbReference>
<name>A0ABQ7TMB4_PHRPL</name>
<accession>A0ABQ7TMB4</accession>
<dbReference type="SMART" id="SM00431">
    <property type="entry name" value="SCAN"/>
    <property type="match status" value="1"/>
</dbReference>